<dbReference type="EMBL" id="ANIK01000101">
    <property type="protein sequence ID" value="EMJ91665.1"/>
    <property type="molecule type" value="Genomic_DNA"/>
</dbReference>
<reference evidence="1 2" key="1">
    <citation type="submission" date="2013-01" db="EMBL/GenBank/DDBJ databases">
        <authorList>
            <person name="Harkins D.M."/>
            <person name="Durkin A.S."/>
            <person name="Brinkac L.M."/>
            <person name="Haft D.H."/>
            <person name="Selengut J.D."/>
            <person name="Sanka R."/>
            <person name="DePew J."/>
            <person name="Purushe J."/>
            <person name="Galloway R.L."/>
            <person name="Vinetz J.M."/>
            <person name="Sutton G.G."/>
            <person name="Nierman W.C."/>
            <person name="Fouts D.E."/>
        </authorList>
    </citation>
    <scope>NUCLEOTIDE SEQUENCE [LARGE SCALE GENOMIC DNA]</scope>
    <source>
        <strain evidence="1 2">79601</strain>
    </source>
</reference>
<comment type="caution">
    <text evidence="1">The sequence shown here is derived from an EMBL/GenBank/DDBJ whole genome shotgun (WGS) entry which is preliminary data.</text>
</comment>
<accession>M6CZD4</accession>
<evidence type="ECO:0000313" key="2">
    <source>
        <dbReference type="Proteomes" id="UP000011988"/>
    </source>
</evidence>
<name>M6CZD4_9LEPT</name>
<gene>
    <name evidence="1" type="ORF">LEP1GSC194_0628</name>
</gene>
<dbReference type="AlphaFoldDB" id="M6CZD4"/>
<organism evidence="1 2">
    <name type="scientific">Leptospira alstonii serovar Sichuan str. 79601</name>
    <dbReference type="NCBI Taxonomy" id="1218565"/>
    <lineage>
        <taxon>Bacteria</taxon>
        <taxon>Pseudomonadati</taxon>
        <taxon>Spirochaetota</taxon>
        <taxon>Spirochaetia</taxon>
        <taxon>Leptospirales</taxon>
        <taxon>Leptospiraceae</taxon>
        <taxon>Leptospira</taxon>
    </lineage>
</organism>
<evidence type="ECO:0000313" key="1">
    <source>
        <dbReference type="EMBL" id="EMJ91665.1"/>
    </source>
</evidence>
<dbReference type="PATRIC" id="fig|1218565.3.peg.3972"/>
<dbReference type="Proteomes" id="UP000011988">
    <property type="component" value="Unassembled WGS sequence"/>
</dbReference>
<sequence length="37" mass="4326">MRVFDSSYFKTLSRLFGLVMIWNKELALLFVKEKAGS</sequence>
<protein>
    <submittedName>
        <fullName evidence="1">Uncharacterized protein</fullName>
    </submittedName>
</protein>
<proteinExistence type="predicted"/>